<evidence type="ECO:0000313" key="4">
    <source>
        <dbReference type="Proteomes" id="UP000655225"/>
    </source>
</evidence>
<dbReference type="Pfam" id="PF07802">
    <property type="entry name" value="GCK"/>
    <property type="match status" value="1"/>
</dbReference>
<name>A0A834YJS8_TETSI</name>
<organism evidence="3 4">
    <name type="scientific">Tetracentron sinense</name>
    <name type="common">Spur-leaf</name>
    <dbReference type="NCBI Taxonomy" id="13715"/>
    <lineage>
        <taxon>Eukaryota</taxon>
        <taxon>Viridiplantae</taxon>
        <taxon>Streptophyta</taxon>
        <taxon>Embryophyta</taxon>
        <taxon>Tracheophyta</taxon>
        <taxon>Spermatophyta</taxon>
        <taxon>Magnoliopsida</taxon>
        <taxon>Trochodendrales</taxon>
        <taxon>Trochodendraceae</taxon>
        <taxon>Tetracentron</taxon>
    </lineage>
</organism>
<dbReference type="InterPro" id="IPR012891">
    <property type="entry name" value="GCK_dom"/>
</dbReference>
<accession>A0A834YJS8</accession>
<dbReference type="OMA" id="GGCKENF"/>
<evidence type="ECO:0000256" key="1">
    <source>
        <dbReference type="SAM" id="MobiDB-lite"/>
    </source>
</evidence>
<dbReference type="Gene3D" id="1.10.287.2900">
    <property type="match status" value="1"/>
</dbReference>
<dbReference type="PANTHER" id="PTHR34357">
    <property type="entry name" value="F7A19.14 PROTEIN-RELATED"/>
    <property type="match status" value="1"/>
</dbReference>
<feature type="compositionally biased region" description="Pro residues" evidence="1">
    <location>
        <begin position="17"/>
        <end position="28"/>
    </location>
</feature>
<dbReference type="PANTHER" id="PTHR34357:SF2">
    <property type="entry name" value="F26F24.3-RELATED"/>
    <property type="match status" value="1"/>
</dbReference>
<evidence type="ECO:0000313" key="3">
    <source>
        <dbReference type="EMBL" id="KAF8390159.1"/>
    </source>
</evidence>
<protein>
    <recommendedName>
        <fullName evidence="2">GCK domain-containing protein</fullName>
    </recommendedName>
</protein>
<feature type="region of interest" description="Disordered" evidence="1">
    <location>
        <begin position="150"/>
        <end position="179"/>
    </location>
</feature>
<evidence type="ECO:0000259" key="2">
    <source>
        <dbReference type="SMART" id="SM01227"/>
    </source>
</evidence>
<reference evidence="3 4" key="1">
    <citation type="submission" date="2020-04" db="EMBL/GenBank/DDBJ databases">
        <title>Plant Genome Project.</title>
        <authorList>
            <person name="Zhang R.-G."/>
        </authorList>
    </citation>
    <scope>NUCLEOTIDE SEQUENCE [LARGE SCALE GENOMIC DNA]</scope>
    <source>
        <strain evidence="3">YNK0</strain>
        <tissue evidence="3">Leaf</tissue>
    </source>
</reference>
<comment type="caution">
    <text evidence="3">The sequence shown here is derived from an EMBL/GenBank/DDBJ whole genome shotgun (WGS) entry which is preliminary data.</text>
</comment>
<feature type="domain" description="GCK" evidence="2">
    <location>
        <begin position="83"/>
        <end position="157"/>
    </location>
</feature>
<feature type="region of interest" description="Disordered" evidence="1">
    <location>
        <begin position="1"/>
        <end position="83"/>
    </location>
</feature>
<keyword evidence="4" id="KW-1185">Reference proteome</keyword>
<dbReference type="EMBL" id="JABCRI010000018">
    <property type="protein sequence ID" value="KAF8390159.1"/>
    <property type="molecule type" value="Genomic_DNA"/>
</dbReference>
<gene>
    <name evidence="3" type="ORF">HHK36_024681</name>
</gene>
<dbReference type="OrthoDB" id="2148418at2759"/>
<dbReference type="AlphaFoldDB" id="A0A834YJS8"/>
<dbReference type="SMART" id="SM01227">
    <property type="entry name" value="GCK"/>
    <property type="match status" value="1"/>
</dbReference>
<dbReference type="Proteomes" id="UP000655225">
    <property type="component" value="Unassembled WGS sequence"/>
</dbReference>
<proteinExistence type="predicted"/>
<feature type="compositionally biased region" description="Polar residues" evidence="1">
    <location>
        <begin position="33"/>
        <end position="64"/>
    </location>
</feature>
<sequence length="243" mass="27120">MSSSASESLEIETPTISNPPPPPPPPPEAKTLGDQTPTEVSNPSVDNKTVENQQPEVSDQSNVSGKEEDGEGEEDEDEDEEEGECGFCLFMKGGGCKENFIAWEKCVEDGEKNKEDIVEKCFEITGLLKKCMDAHADYYEPILKAEKAAEEEAMKELEQEAASKDSERETTSNDKHSQRIEQHKQISIFAEIFLVYGLKQLAVDERAQAKGLLMQKRVAGCEDVLYGIRYSGMVELCWIFEKL</sequence>
<feature type="compositionally biased region" description="Acidic residues" evidence="1">
    <location>
        <begin position="68"/>
        <end position="83"/>
    </location>
</feature>